<protein>
    <submittedName>
        <fullName evidence="1">Uncharacterized protein</fullName>
    </submittedName>
</protein>
<evidence type="ECO:0000313" key="1">
    <source>
        <dbReference type="EMBL" id="PSX46611.1"/>
    </source>
</evidence>
<organism evidence="1 2">
    <name type="scientific">Photobacterium kishitanii</name>
    <dbReference type="NCBI Taxonomy" id="318456"/>
    <lineage>
        <taxon>Bacteria</taxon>
        <taxon>Pseudomonadati</taxon>
        <taxon>Pseudomonadota</taxon>
        <taxon>Gammaproteobacteria</taxon>
        <taxon>Vibrionales</taxon>
        <taxon>Vibrionaceae</taxon>
        <taxon>Photobacterium</taxon>
    </lineage>
</organism>
<name>A0AAX0Z0D2_9GAMM</name>
<keyword evidence="2" id="KW-1185">Reference proteome</keyword>
<accession>A0AAX0Z0D2</accession>
<evidence type="ECO:0000313" key="2">
    <source>
        <dbReference type="Proteomes" id="UP000240728"/>
    </source>
</evidence>
<dbReference type="AlphaFoldDB" id="A0AAX0Z0D2"/>
<gene>
    <name evidence="1" type="ORF">C0W53_00855</name>
</gene>
<reference evidence="1 2" key="1">
    <citation type="submission" date="2018-01" db="EMBL/GenBank/DDBJ databases">
        <title>Whole genome sequencing of Histamine producing bacteria.</title>
        <authorList>
            <person name="Butler K."/>
        </authorList>
    </citation>
    <scope>NUCLEOTIDE SEQUENCE [LARGE SCALE GENOMIC DNA]</scope>
    <source>
        <strain evidence="1 2">A1-4</strain>
    </source>
</reference>
<dbReference type="Proteomes" id="UP000240728">
    <property type="component" value="Unassembled WGS sequence"/>
</dbReference>
<proteinExistence type="predicted"/>
<sequence length="69" mass="7882">MEKGKRKKQGKQGKQKLVYELRGRASDENMSLIVDNVVPVSPVRVLNLENSSLKTSPLNYLHFLLIILF</sequence>
<comment type="caution">
    <text evidence="1">The sequence shown here is derived from an EMBL/GenBank/DDBJ whole genome shotgun (WGS) entry which is preliminary data.</text>
</comment>
<dbReference type="EMBL" id="PYOZ01000001">
    <property type="protein sequence ID" value="PSX46611.1"/>
    <property type="molecule type" value="Genomic_DNA"/>
</dbReference>